<evidence type="ECO:0000313" key="2">
    <source>
        <dbReference type="Proteomes" id="UP001501455"/>
    </source>
</evidence>
<reference evidence="2" key="1">
    <citation type="journal article" date="2019" name="Int. J. Syst. Evol. Microbiol.">
        <title>The Global Catalogue of Microorganisms (GCM) 10K type strain sequencing project: providing services to taxonomists for standard genome sequencing and annotation.</title>
        <authorList>
            <consortium name="The Broad Institute Genomics Platform"/>
            <consortium name="The Broad Institute Genome Sequencing Center for Infectious Disease"/>
            <person name="Wu L."/>
            <person name="Ma J."/>
        </authorList>
    </citation>
    <scope>NUCLEOTIDE SEQUENCE [LARGE SCALE GENOMIC DNA]</scope>
    <source>
        <strain evidence="2">JCM 4816</strain>
    </source>
</reference>
<name>A0ABP6U2T3_9ACTN</name>
<organism evidence="1 2">
    <name type="scientific">Streptomyces prasinosporus</name>
    <dbReference type="NCBI Taxonomy" id="68256"/>
    <lineage>
        <taxon>Bacteria</taxon>
        <taxon>Bacillati</taxon>
        <taxon>Actinomycetota</taxon>
        <taxon>Actinomycetes</taxon>
        <taxon>Kitasatosporales</taxon>
        <taxon>Streptomycetaceae</taxon>
        <taxon>Streptomyces</taxon>
        <taxon>Streptomyces albogriseolus group</taxon>
    </lineage>
</organism>
<dbReference type="Proteomes" id="UP001501455">
    <property type="component" value="Unassembled WGS sequence"/>
</dbReference>
<keyword evidence="2" id="KW-1185">Reference proteome</keyword>
<proteinExistence type="predicted"/>
<sequence length="144" mass="16485">MRIWNGYGSEHSMDLVLIGRFQTVTGAKAAEERMEALQALAEAAWSDDDWRSSDERMPPELGEALREMKLYDMGRYDVDNYAFDHSVTREGETVRIWTDESDVQGFLKVLLHYGAKVEVFSRHEWDEDAITRSDASNRSDSGSD</sequence>
<protein>
    <submittedName>
        <fullName evidence="1">Uncharacterized protein</fullName>
    </submittedName>
</protein>
<comment type="caution">
    <text evidence="1">The sequence shown here is derived from an EMBL/GenBank/DDBJ whole genome shotgun (WGS) entry which is preliminary data.</text>
</comment>
<accession>A0ABP6U2T3</accession>
<dbReference type="Pfam" id="PF19902">
    <property type="entry name" value="DUF6375"/>
    <property type="match status" value="1"/>
</dbReference>
<evidence type="ECO:0000313" key="1">
    <source>
        <dbReference type="EMBL" id="GAA3501027.1"/>
    </source>
</evidence>
<dbReference type="InterPro" id="IPR045955">
    <property type="entry name" value="DUF6375"/>
</dbReference>
<dbReference type="EMBL" id="BAAAXF010000057">
    <property type="protein sequence ID" value="GAA3501027.1"/>
    <property type="molecule type" value="Genomic_DNA"/>
</dbReference>
<dbReference type="RefSeq" id="WP_193459477.1">
    <property type="nucleotide sequence ID" value="NZ_BAAAXF010000057.1"/>
</dbReference>
<gene>
    <name evidence="1" type="ORF">GCM10019016_081340</name>
</gene>